<keyword evidence="2" id="KW-1185">Reference proteome</keyword>
<dbReference type="InterPro" id="IPR036034">
    <property type="entry name" value="PDZ_sf"/>
</dbReference>
<evidence type="ECO:0000313" key="1">
    <source>
        <dbReference type="EMBL" id="KAH0548652.1"/>
    </source>
</evidence>
<comment type="caution">
    <text evidence="1">The sequence shown here is derived from an EMBL/GenBank/DDBJ whole genome shotgun (WGS) entry which is preliminary data.</text>
</comment>
<dbReference type="AlphaFoldDB" id="A0A9P8IF58"/>
<dbReference type="Proteomes" id="UP000750711">
    <property type="component" value="Unassembled WGS sequence"/>
</dbReference>
<organism evidence="1 2">
    <name type="scientific">Trichoglossum hirsutum</name>
    <dbReference type="NCBI Taxonomy" id="265104"/>
    <lineage>
        <taxon>Eukaryota</taxon>
        <taxon>Fungi</taxon>
        <taxon>Dikarya</taxon>
        <taxon>Ascomycota</taxon>
        <taxon>Pezizomycotina</taxon>
        <taxon>Geoglossomycetes</taxon>
        <taxon>Geoglossales</taxon>
        <taxon>Geoglossaceae</taxon>
        <taxon>Trichoglossum</taxon>
    </lineage>
</organism>
<dbReference type="Gene3D" id="2.30.42.10">
    <property type="match status" value="1"/>
</dbReference>
<gene>
    <name evidence="1" type="ORF">GP486_007804</name>
</gene>
<proteinExistence type="predicted"/>
<dbReference type="EMBL" id="JAGHQM010002443">
    <property type="protein sequence ID" value="KAH0548652.1"/>
    <property type="molecule type" value="Genomic_DNA"/>
</dbReference>
<protein>
    <submittedName>
        <fullName evidence="1">Uncharacterized protein</fullName>
    </submittedName>
</protein>
<reference evidence="1" key="1">
    <citation type="submission" date="2021-03" db="EMBL/GenBank/DDBJ databases">
        <title>Comparative genomics and phylogenomic investigation of the class Geoglossomycetes provide insights into ecological specialization and systematics.</title>
        <authorList>
            <person name="Melie T."/>
            <person name="Pirro S."/>
            <person name="Miller A.N."/>
            <person name="Quandt A."/>
        </authorList>
    </citation>
    <scope>NUCLEOTIDE SEQUENCE</scope>
    <source>
        <strain evidence="1">CAQ_001_2017</strain>
    </source>
</reference>
<accession>A0A9P8IF58</accession>
<sequence length="98" mass="10669">MFRVLNNFISRLDSDPAAVHPSGGFGFQVLRNKNPDLAIEPWFDFVCEINGRPIDDPDPSLFAQEVRNCAGSAVTLGVWSAKVGLGFSSAAVLRRCTD</sequence>
<name>A0A9P8IF58_9PEZI</name>
<evidence type="ECO:0000313" key="2">
    <source>
        <dbReference type="Proteomes" id="UP000750711"/>
    </source>
</evidence>